<evidence type="ECO:0000256" key="1">
    <source>
        <dbReference type="SAM" id="SignalP"/>
    </source>
</evidence>
<keyword evidence="1" id="KW-0732">Signal</keyword>
<organism evidence="2 3">
    <name type="scientific">Neorhodopirellula pilleata</name>
    <dbReference type="NCBI Taxonomy" id="2714738"/>
    <lineage>
        <taxon>Bacteria</taxon>
        <taxon>Pseudomonadati</taxon>
        <taxon>Planctomycetota</taxon>
        <taxon>Planctomycetia</taxon>
        <taxon>Pirellulales</taxon>
        <taxon>Pirellulaceae</taxon>
        <taxon>Neorhodopirellula</taxon>
    </lineage>
</organism>
<keyword evidence="3" id="KW-1185">Reference proteome</keyword>
<feature type="chain" id="PRO_5023143036" evidence="1">
    <location>
        <begin position="40"/>
        <end position="191"/>
    </location>
</feature>
<evidence type="ECO:0000313" key="3">
    <source>
        <dbReference type="Proteomes" id="UP000316213"/>
    </source>
</evidence>
<feature type="signal peptide" evidence="1">
    <location>
        <begin position="1"/>
        <end position="39"/>
    </location>
</feature>
<dbReference type="EMBL" id="SJPM01000012">
    <property type="protein sequence ID" value="TWT92188.1"/>
    <property type="molecule type" value="Genomic_DNA"/>
</dbReference>
<protein>
    <submittedName>
        <fullName evidence="2">Uncharacterized protein</fullName>
    </submittedName>
</protein>
<accession>A0A5C5ZYX8</accession>
<proteinExistence type="predicted"/>
<evidence type="ECO:0000313" key="2">
    <source>
        <dbReference type="EMBL" id="TWT92188.1"/>
    </source>
</evidence>
<comment type="caution">
    <text evidence="2">The sequence shown here is derived from an EMBL/GenBank/DDBJ whole genome shotgun (WGS) entry which is preliminary data.</text>
</comment>
<gene>
    <name evidence="2" type="ORF">Pla100_47250</name>
</gene>
<dbReference type="Proteomes" id="UP000316213">
    <property type="component" value="Unassembled WGS sequence"/>
</dbReference>
<dbReference type="AlphaFoldDB" id="A0A5C5ZYX8"/>
<reference evidence="2 3" key="1">
    <citation type="submission" date="2019-02" db="EMBL/GenBank/DDBJ databases">
        <title>Deep-cultivation of Planctomycetes and their phenomic and genomic characterization uncovers novel biology.</title>
        <authorList>
            <person name="Wiegand S."/>
            <person name="Jogler M."/>
            <person name="Boedeker C."/>
            <person name="Pinto D."/>
            <person name="Vollmers J."/>
            <person name="Rivas-Marin E."/>
            <person name="Kohn T."/>
            <person name="Peeters S.H."/>
            <person name="Heuer A."/>
            <person name="Rast P."/>
            <person name="Oberbeckmann S."/>
            <person name="Bunk B."/>
            <person name="Jeske O."/>
            <person name="Meyerdierks A."/>
            <person name="Storesund J.E."/>
            <person name="Kallscheuer N."/>
            <person name="Luecker S."/>
            <person name="Lage O.M."/>
            <person name="Pohl T."/>
            <person name="Merkel B.J."/>
            <person name="Hornburger P."/>
            <person name="Mueller R.-W."/>
            <person name="Bruemmer F."/>
            <person name="Labrenz M."/>
            <person name="Spormann A.M."/>
            <person name="Op Den Camp H."/>
            <person name="Overmann J."/>
            <person name="Amann R."/>
            <person name="Jetten M.S.M."/>
            <person name="Mascher T."/>
            <person name="Medema M.H."/>
            <person name="Devos D.P."/>
            <person name="Kaster A.-K."/>
            <person name="Ovreas L."/>
            <person name="Rohde M."/>
            <person name="Galperin M.Y."/>
            <person name="Jogler C."/>
        </authorList>
    </citation>
    <scope>NUCLEOTIDE SEQUENCE [LARGE SCALE GENOMIC DNA]</scope>
    <source>
        <strain evidence="2 3">Pla100</strain>
    </source>
</reference>
<sequence length="191" mass="20733" precursor="true">MNAYMQLVRSFRAAATCLPKCRVLGSFACLLGFSAVLTASERTSARQTFRLTVPVTSNVAVPNVERDVEHLVEGSGEFPEHVWSLESNSPSGLVADFSVATAFTHQDYPSIQHDARLRVRIGNATGLGQWTATQQEDATDREAGDQRANVQVRSDAPGRAAVALQVSMMDEFHSLAQGRYSTTVVCTISMP</sequence>
<name>A0A5C5ZYX8_9BACT</name>